<evidence type="ECO:0000256" key="2">
    <source>
        <dbReference type="SAM" id="SignalP"/>
    </source>
</evidence>
<dbReference type="PANTHER" id="PTHR30189">
    <property type="entry name" value="LPS-ASSEMBLY PROTEIN"/>
    <property type="match status" value="1"/>
</dbReference>
<dbReference type="Gene3D" id="2.60.450.10">
    <property type="entry name" value="Lipopolysaccharide (LPS) transport protein A like domain"/>
    <property type="match status" value="1"/>
</dbReference>
<dbReference type="Proteomes" id="UP001254848">
    <property type="component" value="Unassembled WGS sequence"/>
</dbReference>
<gene>
    <name evidence="4" type="ORF">Q4T40_17525</name>
</gene>
<protein>
    <submittedName>
        <fullName evidence="4">OstA-like protein</fullName>
    </submittedName>
</protein>
<dbReference type="RefSeq" id="WP_413781502.1">
    <property type="nucleotide sequence ID" value="NZ_JAUOZS010000001.1"/>
</dbReference>
<proteinExistence type="predicted"/>
<dbReference type="Pfam" id="PF13100">
    <property type="entry name" value="OstA_2"/>
    <property type="match status" value="1"/>
</dbReference>
<keyword evidence="5" id="KW-1185">Reference proteome</keyword>
<feature type="chain" id="PRO_5046983454" evidence="2">
    <location>
        <begin position="25"/>
        <end position="165"/>
    </location>
</feature>
<sequence length="165" mass="18140">MRNILILFLAVAVLAFGFAATAHAAKPVIKADNTSFDFAQGMYILKGNVTVETNNRVITAGEAKVKVLTLEVWGEGGITLKQDDTYFTGDSVYVNGPQNSATIKGGVTFKRGGVYITADAADFNWQTKQGIFRDNVKIDDNGRQIETDWLSYNVATNTYTMERQQ</sequence>
<evidence type="ECO:0000259" key="3">
    <source>
        <dbReference type="Pfam" id="PF13100"/>
    </source>
</evidence>
<feature type="domain" description="Organic solvent tolerance-like N-terminal" evidence="3">
    <location>
        <begin position="76"/>
        <end position="158"/>
    </location>
</feature>
<accession>A0ABU3P2Y6</accession>
<dbReference type="InterPro" id="IPR050218">
    <property type="entry name" value="LptD"/>
</dbReference>
<keyword evidence="1" id="KW-0998">Cell outer membrane</keyword>
<organism evidence="4 5">
    <name type="scientific">Anaeroselena agilis</name>
    <dbReference type="NCBI Taxonomy" id="3063788"/>
    <lineage>
        <taxon>Bacteria</taxon>
        <taxon>Bacillati</taxon>
        <taxon>Bacillota</taxon>
        <taxon>Negativicutes</taxon>
        <taxon>Acetonemataceae</taxon>
        <taxon>Anaeroselena</taxon>
    </lineage>
</organism>
<evidence type="ECO:0000313" key="4">
    <source>
        <dbReference type="EMBL" id="MDT8903040.1"/>
    </source>
</evidence>
<reference evidence="4 5" key="1">
    <citation type="submission" date="2023-07" db="EMBL/GenBank/DDBJ databases">
        <title>The novel representative of Negativicutes class, Anaeroselena agilis gen. nov. sp. nov.</title>
        <authorList>
            <person name="Prokofeva M.I."/>
            <person name="Elcheninov A.G."/>
            <person name="Klyukina A."/>
            <person name="Kublanov I.V."/>
            <person name="Frolov E.N."/>
            <person name="Podosokorskaya O.A."/>
        </authorList>
    </citation>
    <scope>NUCLEOTIDE SEQUENCE [LARGE SCALE GENOMIC DNA]</scope>
    <source>
        <strain evidence="4 5">4137-cl</strain>
    </source>
</reference>
<dbReference type="EMBL" id="JAUOZS010000001">
    <property type="protein sequence ID" value="MDT8903040.1"/>
    <property type="molecule type" value="Genomic_DNA"/>
</dbReference>
<evidence type="ECO:0000313" key="5">
    <source>
        <dbReference type="Proteomes" id="UP001254848"/>
    </source>
</evidence>
<keyword evidence="1" id="KW-0472">Membrane</keyword>
<dbReference type="InterPro" id="IPR005653">
    <property type="entry name" value="OstA-like_N"/>
</dbReference>
<comment type="caution">
    <text evidence="4">The sequence shown here is derived from an EMBL/GenBank/DDBJ whole genome shotgun (WGS) entry which is preliminary data.</text>
</comment>
<name>A0ABU3P2Y6_9FIRM</name>
<keyword evidence="2" id="KW-0732">Signal</keyword>
<feature type="signal peptide" evidence="2">
    <location>
        <begin position="1"/>
        <end position="24"/>
    </location>
</feature>
<dbReference type="PANTHER" id="PTHR30189:SF1">
    <property type="entry name" value="LPS-ASSEMBLY PROTEIN LPTD"/>
    <property type="match status" value="1"/>
</dbReference>
<evidence type="ECO:0000256" key="1">
    <source>
        <dbReference type="ARBA" id="ARBA00023237"/>
    </source>
</evidence>